<dbReference type="Gene3D" id="3.40.50.150">
    <property type="entry name" value="Vaccinia Virus protein VP39"/>
    <property type="match status" value="1"/>
</dbReference>
<keyword evidence="4 6" id="KW-0808">Transferase</keyword>
<feature type="binding site" evidence="6">
    <location>
        <position position="208"/>
    </location>
    <ligand>
        <name>S-adenosyl-L-methionine</name>
        <dbReference type="ChEBI" id="CHEBI:59789"/>
    </ligand>
</feature>
<dbReference type="SUPFAM" id="SSF53335">
    <property type="entry name" value="S-adenosyl-L-methionine-dependent methyltransferases"/>
    <property type="match status" value="1"/>
</dbReference>
<protein>
    <recommendedName>
        <fullName evidence="6">Ribosomal protein L11 methyltransferase</fullName>
        <shortName evidence="6">L11 Mtase</shortName>
        <ecNumber evidence="6">2.1.1.-</ecNumber>
    </recommendedName>
</protein>
<evidence type="ECO:0000256" key="3">
    <source>
        <dbReference type="ARBA" id="ARBA00022603"/>
    </source>
</evidence>
<name>A0A8J6P2T2_9FIRM</name>
<organism evidence="7 8">
    <name type="scientific">Massiliimalia timonensis</name>
    <dbReference type="NCBI Taxonomy" id="1987501"/>
    <lineage>
        <taxon>Bacteria</taxon>
        <taxon>Bacillati</taxon>
        <taxon>Bacillota</taxon>
        <taxon>Clostridia</taxon>
        <taxon>Eubacteriales</taxon>
        <taxon>Oscillospiraceae</taxon>
        <taxon>Massiliimalia</taxon>
    </lineage>
</organism>
<dbReference type="PANTHER" id="PTHR43648:SF1">
    <property type="entry name" value="ELECTRON TRANSFER FLAVOPROTEIN BETA SUBUNIT LYSINE METHYLTRANSFERASE"/>
    <property type="match status" value="1"/>
</dbReference>
<dbReference type="PANTHER" id="PTHR43648">
    <property type="entry name" value="ELECTRON TRANSFER FLAVOPROTEIN BETA SUBUNIT LYSINE METHYLTRANSFERASE"/>
    <property type="match status" value="1"/>
</dbReference>
<feature type="binding site" evidence="6">
    <location>
        <position position="251"/>
    </location>
    <ligand>
        <name>S-adenosyl-L-methionine</name>
        <dbReference type="ChEBI" id="CHEBI:59789"/>
    </ligand>
</feature>
<dbReference type="InterPro" id="IPR029063">
    <property type="entry name" value="SAM-dependent_MTases_sf"/>
</dbReference>
<evidence type="ECO:0000256" key="2">
    <source>
        <dbReference type="ARBA" id="ARBA00022490"/>
    </source>
</evidence>
<keyword evidence="7" id="KW-0689">Ribosomal protein</keyword>
<evidence type="ECO:0000256" key="1">
    <source>
        <dbReference type="ARBA" id="ARBA00009741"/>
    </source>
</evidence>
<comment type="similarity">
    <text evidence="1 6">Belongs to the methyltransferase superfamily. PrmA family.</text>
</comment>
<dbReference type="GO" id="GO:0032259">
    <property type="term" value="P:methylation"/>
    <property type="evidence" value="ECO:0007669"/>
    <property type="project" value="UniProtKB-KW"/>
</dbReference>
<sequence length="315" mass="35286">MEWTQVKLYTTTEAIEIVSGFLISHGLRGIMIEDAQDFQNFLEDTTIHWDYIDDELMKMKECETAVIFYIPDNMQGLEMLRQIRGSIESLREETPSIDFGRLSFACESIREEDWETAWKKYYHPVRVGKHLVVCPCWETCELGKDDIRVTLDPGMAFGTGTHETTRLCMQFLEDAITPQTTMLDIGTGSGILAATALLLGAKSAVGVDIDELAVKIAQENADLNGVGEQIELHCGDLTEQITGTYDVICANIVADVLIRLSQTVTQFMHKASVLIVSGIIEDRCQDVTEALLQAGLRVLEQKQENDWVSIKLCLN</sequence>
<dbReference type="EMBL" id="JACRTL010000008">
    <property type="protein sequence ID" value="MBC8611841.1"/>
    <property type="molecule type" value="Genomic_DNA"/>
</dbReference>
<evidence type="ECO:0000256" key="6">
    <source>
        <dbReference type="HAMAP-Rule" id="MF_00735"/>
    </source>
</evidence>
<proteinExistence type="inferred from homology"/>
<dbReference type="GO" id="GO:0005737">
    <property type="term" value="C:cytoplasm"/>
    <property type="evidence" value="ECO:0007669"/>
    <property type="project" value="UniProtKB-SubCell"/>
</dbReference>
<keyword evidence="2 6" id="KW-0963">Cytoplasm</keyword>
<dbReference type="InterPro" id="IPR004498">
    <property type="entry name" value="Ribosomal_PrmA_MeTrfase"/>
</dbReference>
<keyword evidence="3 6" id="KW-0489">Methyltransferase</keyword>
<dbReference type="AlphaFoldDB" id="A0A8J6P2T2"/>
<keyword evidence="8" id="KW-1185">Reference proteome</keyword>
<comment type="subcellular location">
    <subcellularLocation>
        <location evidence="6">Cytoplasm</location>
    </subcellularLocation>
</comment>
<comment type="function">
    <text evidence="6">Methylates ribosomal protein L11.</text>
</comment>
<dbReference type="GO" id="GO:0008276">
    <property type="term" value="F:protein methyltransferase activity"/>
    <property type="evidence" value="ECO:0007669"/>
    <property type="project" value="UniProtKB-UniRule"/>
</dbReference>
<evidence type="ECO:0000256" key="5">
    <source>
        <dbReference type="ARBA" id="ARBA00022691"/>
    </source>
</evidence>
<comment type="caution">
    <text evidence="7">The sequence shown here is derived from an EMBL/GenBank/DDBJ whole genome shotgun (WGS) entry which is preliminary data.</text>
</comment>
<dbReference type="Pfam" id="PF06325">
    <property type="entry name" value="PrmA"/>
    <property type="match status" value="1"/>
</dbReference>
<dbReference type="PIRSF" id="PIRSF000401">
    <property type="entry name" value="RPL11_MTase"/>
    <property type="match status" value="1"/>
</dbReference>
<dbReference type="CDD" id="cd02440">
    <property type="entry name" value="AdoMet_MTases"/>
    <property type="match status" value="1"/>
</dbReference>
<accession>A0A8J6P2T2</accession>
<evidence type="ECO:0000313" key="7">
    <source>
        <dbReference type="EMBL" id="MBC8611841.1"/>
    </source>
</evidence>
<gene>
    <name evidence="6 7" type="primary">prmA</name>
    <name evidence="7" type="ORF">H8702_12140</name>
</gene>
<dbReference type="InterPro" id="IPR050078">
    <property type="entry name" value="Ribosomal_L11_MeTrfase_PrmA"/>
</dbReference>
<keyword evidence="5 6" id="KW-0949">S-adenosyl-L-methionine</keyword>
<comment type="catalytic activity">
    <reaction evidence="6">
        <text>L-lysyl-[protein] + 3 S-adenosyl-L-methionine = N(6),N(6),N(6)-trimethyl-L-lysyl-[protein] + 3 S-adenosyl-L-homocysteine + 3 H(+)</text>
        <dbReference type="Rhea" id="RHEA:54192"/>
        <dbReference type="Rhea" id="RHEA-COMP:9752"/>
        <dbReference type="Rhea" id="RHEA-COMP:13826"/>
        <dbReference type="ChEBI" id="CHEBI:15378"/>
        <dbReference type="ChEBI" id="CHEBI:29969"/>
        <dbReference type="ChEBI" id="CHEBI:57856"/>
        <dbReference type="ChEBI" id="CHEBI:59789"/>
        <dbReference type="ChEBI" id="CHEBI:61961"/>
    </reaction>
</comment>
<dbReference type="Proteomes" id="UP000632659">
    <property type="component" value="Unassembled WGS sequence"/>
</dbReference>
<feature type="binding site" evidence="6">
    <location>
        <position position="186"/>
    </location>
    <ligand>
        <name>S-adenosyl-L-methionine</name>
        <dbReference type="ChEBI" id="CHEBI:59789"/>
    </ligand>
</feature>
<dbReference type="EC" id="2.1.1.-" evidence="6"/>
<evidence type="ECO:0000256" key="4">
    <source>
        <dbReference type="ARBA" id="ARBA00022679"/>
    </source>
</evidence>
<feature type="binding site" evidence="6">
    <location>
        <position position="165"/>
    </location>
    <ligand>
        <name>S-adenosyl-L-methionine</name>
        <dbReference type="ChEBI" id="CHEBI:59789"/>
    </ligand>
</feature>
<dbReference type="HAMAP" id="MF_00735">
    <property type="entry name" value="Methyltr_PrmA"/>
    <property type="match status" value="1"/>
</dbReference>
<dbReference type="NCBIfam" id="TIGR00406">
    <property type="entry name" value="prmA"/>
    <property type="match status" value="1"/>
</dbReference>
<dbReference type="RefSeq" id="WP_187536788.1">
    <property type="nucleotide sequence ID" value="NZ_JACRTL010000008.1"/>
</dbReference>
<dbReference type="GO" id="GO:0005840">
    <property type="term" value="C:ribosome"/>
    <property type="evidence" value="ECO:0007669"/>
    <property type="project" value="UniProtKB-KW"/>
</dbReference>
<evidence type="ECO:0000313" key="8">
    <source>
        <dbReference type="Proteomes" id="UP000632659"/>
    </source>
</evidence>
<reference evidence="7" key="1">
    <citation type="submission" date="2020-08" db="EMBL/GenBank/DDBJ databases">
        <title>Genome public.</title>
        <authorList>
            <person name="Liu C."/>
            <person name="Sun Q."/>
        </authorList>
    </citation>
    <scope>NUCLEOTIDE SEQUENCE</scope>
    <source>
        <strain evidence="7">NSJ-15</strain>
    </source>
</reference>
<keyword evidence="7" id="KW-0687">Ribonucleoprotein</keyword>